<reference evidence="9 10" key="1">
    <citation type="submission" date="2015-11" db="EMBL/GenBank/DDBJ databases">
        <title>Whole-Genome Sequence of Candidatus Oderbacter manganicum from the National Park Lower Oder Valley, Germany.</title>
        <authorList>
            <person name="Braun B."/>
            <person name="Liere K."/>
            <person name="Szewzyk U."/>
        </authorList>
    </citation>
    <scope>NUCLEOTIDE SEQUENCE [LARGE SCALE GENOMIC DNA]</scope>
    <source>
        <strain evidence="9 10">OTSz_A_272</strain>
    </source>
</reference>
<keyword evidence="3 7" id="KW-0847">Vitamin C</keyword>
<evidence type="ECO:0000259" key="8">
    <source>
        <dbReference type="PROSITE" id="PS51471"/>
    </source>
</evidence>
<keyword evidence="6 7" id="KW-0408">Iron</keyword>
<name>A0A1B1AFL2_9PROT</name>
<evidence type="ECO:0000256" key="7">
    <source>
        <dbReference type="HAMAP-Rule" id="MF_00657"/>
    </source>
</evidence>
<dbReference type="InterPro" id="IPR044862">
    <property type="entry name" value="Pro_4_hyd_alph_FE2OG_OXY"/>
</dbReference>
<evidence type="ECO:0000256" key="3">
    <source>
        <dbReference type="ARBA" id="ARBA00022896"/>
    </source>
</evidence>
<comment type="cofactor">
    <cofactor evidence="1 7">
        <name>L-ascorbate</name>
        <dbReference type="ChEBI" id="CHEBI:38290"/>
    </cofactor>
</comment>
<dbReference type="RefSeq" id="WP_066768512.1">
    <property type="nucleotide sequence ID" value="NZ_CP013244.1"/>
</dbReference>
<dbReference type="GO" id="GO:0006879">
    <property type="term" value="P:intracellular iron ion homeostasis"/>
    <property type="evidence" value="ECO:0007669"/>
    <property type="project" value="TreeGrafter"/>
</dbReference>
<dbReference type="GO" id="GO:0016706">
    <property type="term" value="F:2-oxoglutarate-dependent dioxygenase activity"/>
    <property type="evidence" value="ECO:0007669"/>
    <property type="project" value="UniProtKB-UniRule"/>
</dbReference>
<evidence type="ECO:0000256" key="5">
    <source>
        <dbReference type="ARBA" id="ARBA00023002"/>
    </source>
</evidence>
<dbReference type="KEGG" id="cbot:ATE48_05205"/>
<evidence type="ECO:0000313" key="10">
    <source>
        <dbReference type="Proteomes" id="UP000092498"/>
    </source>
</evidence>
<evidence type="ECO:0000313" key="9">
    <source>
        <dbReference type="EMBL" id="ANP45353.1"/>
    </source>
</evidence>
<keyword evidence="2 7" id="KW-0479">Metal-binding</keyword>
<dbReference type="InterPro" id="IPR023550">
    <property type="entry name" value="PKHD_hydroxylase"/>
</dbReference>
<dbReference type="GO" id="GO:0031418">
    <property type="term" value="F:L-ascorbic acid binding"/>
    <property type="evidence" value="ECO:0007669"/>
    <property type="project" value="UniProtKB-KW"/>
</dbReference>
<dbReference type="AlphaFoldDB" id="A0A1B1AFL2"/>
<dbReference type="PANTHER" id="PTHR41536:SF1">
    <property type="entry name" value="PKHD-TYPE HYDROXYLASE YBIX"/>
    <property type="match status" value="1"/>
</dbReference>
<dbReference type="OrthoDB" id="9812472at2"/>
<accession>A0A1B1AFL2</accession>
<dbReference type="Pfam" id="PF13640">
    <property type="entry name" value="2OG-FeII_Oxy_3"/>
    <property type="match status" value="1"/>
</dbReference>
<evidence type="ECO:0000256" key="6">
    <source>
        <dbReference type="ARBA" id="ARBA00023004"/>
    </source>
</evidence>
<keyword evidence="4 7" id="KW-0223">Dioxygenase</keyword>
<sequence>MSLILQEVLAPEDLARVRTGLDASDWVSGKRTAGAAARGVKENLQLDGSDRRVQELERFVVDALRRHRLFEIAARPARLSRLLFSRYEPGMTYGAHTDDALMGRADDKLRTDLAFTIFLSDSGSYEGGELVVQSALGEQGVKLEAGDAFVYPAGSIHHVAPVKSGVRLAAVGWIQSFVSDLAQREILFDLSVSRARIAEAGIAREDLLPLDKSISNLLRMWAR</sequence>
<dbReference type="NCBIfam" id="NF003975">
    <property type="entry name" value="PRK05467.1-4"/>
    <property type="match status" value="1"/>
</dbReference>
<dbReference type="PANTHER" id="PTHR41536">
    <property type="entry name" value="PKHD-TYPE HYDROXYLASE YBIX"/>
    <property type="match status" value="1"/>
</dbReference>
<dbReference type="HAMAP" id="MF_00657">
    <property type="entry name" value="Hydroxyl_YbiX"/>
    <property type="match status" value="1"/>
</dbReference>
<dbReference type="STRING" id="1759059.ATE48_05205"/>
<feature type="binding site" evidence="7">
    <location>
        <position position="98"/>
    </location>
    <ligand>
        <name>Fe cation</name>
        <dbReference type="ChEBI" id="CHEBI:24875"/>
    </ligand>
</feature>
<comment type="cofactor">
    <cofactor evidence="7">
        <name>Fe(2+)</name>
        <dbReference type="ChEBI" id="CHEBI:29033"/>
    </cofactor>
    <text evidence="7">Binds 1 Fe(2+) ion per subunit.</text>
</comment>
<protein>
    <recommendedName>
        <fullName evidence="8">Fe2OG dioxygenase domain-containing protein</fullName>
    </recommendedName>
</protein>
<dbReference type="NCBIfam" id="NF003974">
    <property type="entry name" value="PRK05467.1-3"/>
    <property type="match status" value="1"/>
</dbReference>
<feature type="domain" description="Fe2OG dioxygenase" evidence="8">
    <location>
        <begin position="78"/>
        <end position="176"/>
    </location>
</feature>
<proteinExistence type="inferred from homology"/>
<dbReference type="InterPro" id="IPR005123">
    <property type="entry name" value="Oxoglu/Fe-dep_dioxygenase_dom"/>
</dbReference>
<feature type="binding site" evidence="7">
    <location>
        <position position="157"/>
    </location>
    <ligand>
        <name>Fe cation</name>
        <dbReference type="ChEBI" id="CHEBI:24875"/>
    </ligand>
</feature>
<dbReference type="GO" id="GO:0005506">
    <property type="term" value="F:iron ion binding"/>
    <property type="evidence" value="ECO:0007669"/>
    <property type="project" value="UniProtKB-UniRule"/>
</dbReference>
<dbReference type="Gene3D" id="2.60.120.620">
    <property type="entry name" value="q2cbj1_9rhob like domain"/>
    <property type="match status" value="1"/>
</dbReference>
<dbReference type="Proteomes" id="UP000092498">
    <property type="component" value="Chromosome"/>
</dbReference>
<dbReference type="GO" id="GO:0006974">
    <property type="term" value="P:DNA damage response"/>
    <property type="evidence" value="ECO:0007669"/>
    <property type="project" value="TreeGrafter"/>
</dbReference>
<keyword evidence="10" id="KW-1185">Reference proteome</keyword>
<dbReference type="EMBL" id="CP013244">
    <property type="protein sequence ID" value="ANP45353.1"/>
    <property type="molecule type" value="Genomic_DNA"/>
</dbReference>
<evidence type="ECO:0000256" key="1">
    <source>
        <dbReference type="ARBA" id="ARBA00001961"/>
    </source>
</evidence>
<gene>
    <name evidence="9" type="ORF">ATE48_05205</name>
</gene>
<feature type="binding site" evidence="7">
    <location>
        <position position="96"/>
    </location>
    <ligand>
        <name>Fe cation</name>
        <dbReference type="ChEBI" id="CHEBI:24875"/>
    </ligand>
</feature>
<keyword evidence="5 7" id="KW-0560">Oxidoreductase</keyword>
<organism evidence="9 10">
    <name type="scientific">Candidatus Viadribacter manganicus</name>
    <dbReference type="NCBI Taxonomy" id="1759059"/>
    <lineage>
        <taxon>Bacteria</taxon>
        <taxon>Pseudomonadati</taxon>
        <taxon>Pseudomonadota</taxon>
        <taxon>Alphaproteobacteria</taxon>
        <taxon>Hyphomonadales</taxon>
        <taxon>Hyphomonadaceae</taxon>
        <taxon>Candidatus Viadribacter</taxon>
    </lineage>
</organism>
<dbReference type="InterPro" id="IPR006620">
    <property type="entry name" value="Pro_4_hyd_alph"/>
</dbReference>
<evidence type="ECO:0000256" key="4">
    <source>
        <dbReference type="ARBA" id="ARBA00022964"/>
    </source>
</evidence>
<dbReference type="Gene3D" id="4.10.860.20">
    <property type="entry name" value="Rabenosyn, Rab binding domain"/>
    <property type="match status" value="1"/>
</dbReference>
<dbReference type="SMART" id="SM00702">
    <property type="entry name" value="P4Hc"/>
    <property type="match status" value="1"/>
</dbReference>
<dbReference type="PROSITE" id="PS51471">
    <property type="entry name" value="FE2OG_OXY"/>
    <property type="match status" value="1"/>
</dbReference>
<dbReference type="FunCoup" id="A0A1B1AFL2">
    <property type="interactions" value="2"/>
</dbReference>
<feature type="binding site" evidence="7">
    <location>
        <position position="167"/>
    </location>
    <ligand>
        <name>2-oxoglutarate</name>
        <dbReference type="ChEBI" id="CHEBI:16810"/>
    </ligand>
</feature>
<dbReference type="InParanoid" id="A0A1B1AFL2"/>
<evidence type="ECO:0000256" key="2">
    <source>
        <dbReference type="ARBA" id="ARBA00022723"/>
    </source>
</evidence>